<keyword evidence="2" id="KW-0813">Transport</keyword>
<dbReference type="Pfam" id="PF00496">
    <property type="entry name" value="SBP_bac_5"/>
    <property type="match status" value="1"/>
</dbReference>
<dbReference type="PANTHER" id="PTHR30290">
    <property type="entry name" value="PERIPLASMIC BINDING COMPONENT OF ABC TRANSPORTER"/>
    <property type="match status" value="1"/>
</dbReference>
<dbReference type="GO" id="GO:0043190">
    <property type="term" value="C:ATP-binding cassette (ABC) transporter complex"/>
    <property type="evidence" value="ECO:0007669"/>
    <property type="project" value="InterPro"/>
</dbReference>
<dbReference type="PIRSF" id="PIRSF002741">
    <property type="entry name" value="MppA"/>
    <property type="match status" value="1"/>
</dbReference>
<dbReference type="EMBL" id="JADOGI010000025">
    <property type="protein sequence ID" value="MBF8186292.1"/>
    <property type="molecule type" value="Genomic_DNA"/>
</dbReference>
<feature type="domain" description="Solute-binding protein family 5" evidence="5">
    <location>
        <begin position="110"/>
        <end position="452"/>
    </location>
</feature>
<dbReference type="Gene3D" id="3.10.105.10">
    <property type="entry name" value="Dipeptide-binding Protein, Domain 3"/>
    <property type="match status" value="1"/>
</dbReference>
<comment type="caution">
    <text evidence="6">The sequence shown here is derived from an EMBL/GenBank/DDBJ whole genome shotgun (WGS) entry which is preliminary data.</text>
</comment>
<dbReference type="PROSITE" id="PS51257">
    <property type="entry name" value="PROKAR_LIPOPROTEIN"/>
    <property type="match status" value="1"/>
</dbReference>
<dbReference type="InterPro" id="IPR039424">
    <property type="entry name" value="SBP_5"/>
</dbReference>
<evidence type="ECO:0000259" key="5">
    <source>
        <dbReference type="Pfam" id="PF00496"/>
    </source>
</evidence>
<comment type="similarity">
    <text evidence="1">Belongs to the bacterial solute-binding protein 5 family.</text>
</comment>
<accession>A0A931EYA7</accession>
<name>A0A931EYA7_9ACTN</name>
<dbReference type="SUPFAM" id="SSF53850">
    <property type="entry name" value="Periplasmic binding protein-like II"/>
    <property type="match status" value="1"/>
</dbReference>
<dbReference type="GO" id="GO:0042597">
    <property type="term" value="C:periplasmic space"/>
    <property type="evidence" value="ECO:0007669"/>
    <property type="project" value="UniProtKB-ARBA"/>
</dbReference>
<keyword evidence="3 4" id="KW-0732">Signal</keyword>
<dbReference type="AlphaFoldDB" id="A0A931EYA7"/>
<reference evidence="6" key="1">
    <citation type="submission" date="2020-11" db="EMBL/GenBank/DDBJ databases">
        <title>Whole-genome analyses of Nonomuraea sp. K274.</title>
        <authorList>
            <person name="Veyisoglu A."/>
        </authorList>
    </citation>
    <scope>NUCLEOTIDE SEQUENCE</scope>
    <source>
        <strain evidence="6">K274</strain>
    </source>
</reference>
<protein>
    <submittedName>
        <fullName evidence="6">ABC transporter substrate-binding protein</fullName>
    </submittedName>
</protein>
<proteinExistence type="inferred from homology"/>
<feature type="signal peptide" evidence="4">
    <location>
        <begin position="1"/>
        <end position="20"/>
    </location>
</feature>
<dbReference type="Proteomes" id="UP000605361">
    <property type="component" value="Unassembled WGS sequence"/>
</dbReference>
<keyword evidence="7" id="KW-1185">Reference proteome</keyword>
<organism evidence="6 7">
    <name type="scientific">Nonomuraea cypriaca</name>
    <dbReference type="NCBI Taxonomy" id="1187855"/>
    <lineage>
        <taxon>Bacteria</taxon>
        <taxon>Bacillati</taxon>
        <taxon>Actinomycetota</taxon>
        <taxon>Actinomycetes</taxon>
        <taxon>Streptosporangiales</taxon>
        <taxon>Streptosporangiaceae</taxon>
        <taxon>Nonomuraea</taxon>
    </lineage>
</organism>
<dbReference type="InterPro" id="IPR030678">
    <property type="entry name" value="Peptide/Ni-bd"/>
</dbReference>
<evidence type="ECO:0000256" key="2">
    <source>
        <dbReference type="ARBA" id="ARBA00022448"/>
    </source>
</evidence>
<dbReference type="GO" id="GO:1904680">
    <property type="term" value="F:peptide transmembrane transporter activity"/>
    <property type="evidence" value="ECO:0007669"/>
    <property type="project" value="TreeGrafter"/>
</dbReference>
<dbReference type="GO" id="GO:0015833">
    <property type="term" value="P:peptide transport"/>
    <property type="evidence" value="ECO:0007669"/>
    <property type="project" value="TreeGrafter"/>
</dbReference>
<evidence type="ECO:0000256" key="4">
    <source>
        <dbReference type="SAM" id="SignalP"/>
    </source>
</evidence>
<dbReference type="CDD" id="cd00995">
    <property type="entry name" value="PBP2_NikA_DppA_OppA_like"/>
    <property type="match status" value="1"/>
</dbReference>
<gene>
    <name evidence="6" type="ORF">ITP53_11140</name>
</gene>
<evidence type="ECO:0000313" key="6">
    <source>
        <dbReference type="EMBL" id="MBF8186292.1"/>
    </source>
</evidence>
<feature type="chain" id="PRO_5038941301" evidence="4">
    <location>
        <begin position="21"/>
        <end position="544"/>
    </location>
</feature>
<sequence>MITTARHAVLALAATSLLLAGCSGGGKSGDSGGAASTPSQATNVAPIPRGFVENDAPAGDPVQGGTLTYALGTEADSLDPATEFGAGSTGGSELAAIYDSLVRYDPATKKYEPQLAEKMEANKANTEWTVTLREGTKFTDGTPMDGEAVKYSVERYIAAGGGWSGFLDDALDTVTADGMKAVFKLSRPWADFPFMLAQAPGNIVSKTGVDQYGKEFVRNPVGAGPFKLEKWAPGEELVLAANPDYVNGKPYLDKLRFVPVTTPQALGDLMTTKGVDAAFLSAPQVMRPILEGNFGGYNEPMNTGSILLINNGIGGKPRPGEDVRVRQAIAYAIDTKVIDQRATGGTGLPGNDVFQAGSRWANGVGGIKPDTNKAKELLAQAKADGFDGKLVMVIPPTQPEASLTVQAMLNAVGFQIETAPAQTVQDLIRRVLVEGDFDISVYGWSVPDEPGEVFARYYDRIGRAGNPIGYKATDLGQLLLDFAATSDETEKKTIMGKLQETWNQQVPSVPLAQTPSMVAWQETVHGIKPSSQLILHFDKAWISK</sequence>
<evidence type="ECO:0000256" key="3">
    <source>
        <dbReference type="ARBA" id="ARBA00022729"/>
    </source>
</evidence>
<dbReference type="Gene3D" id="3.40.190.10">
    <property type="entry name" value="Periplasmic binding protein-like II"/>
    <property type="match status" value="1"/>
</dbReference>
<evidence type="ECO:0000256" key="1">
    <source>
        <dbReference type="ARBA" id="ARBA00005695"/>
    </source>
</evidence>
<evidence type="ECO:0000313" key="7">
    <source>
        <dbReference type="Proteomes" id="UP000605361"/>
    </source>
</evidence>
<dbReference type="InterPro" id="IPR000914">
    <property type="entry name" value="SBP_5_dom"/>
</dbReference>
<dbReference type="PANTHER" id="PTHR30290:SF9">
    <property type="entry name" value="OLIGOPEPTIDE-BINDING PROTEIN APPA"/>
    <property type="match status" value="1"/>
</dbReference>
<dbReference type="RefSeq" id="WP_195895268.1">
    <property type="nucleotide sequence ID" value="NZ_JADOGI010000025.1"/>
</dbReference>